<feature type="domain" description="Helicase C-terminal" evidence="2">
    <location>
        <begin position="596"/>
        <end position="750"/>
    </location>
</feature>
<evidence type="ECO:0000313" key="3">
    <source>
        <dbReference type="EMBL" id="TDK62077.1"/>
    </source>
</evidence>
<dbReference type="GO" id="GO:0003677">
    <property type="term" value="F:DNA binding"/>
    <property type="evidence" value="ECO:0007669"/>
    <property type="project" value="InterPro"/>
</dbReference>
<dbReference type="Pfam" id="PF22548">
    <property type="entry name" value="AEP-TOTE"/>
    <property type="match status" value="1"/>
</dbReference>
<organism evidence="3 4">
    <name type="scientific">Bacillus salipaludis</name>
    <dbReference type="NCBI Taxonomy" id="2547811"/>
    <lineage>
        <taxon>Bacteria</taxon>
        <taxon>Bacillati</taxon>
        <taxon>Bacillota</taxon>
        <taxon>Bacilli</taxon>
        <taxon>Bacillales</taxon>
        <taxon>Bacillaceae</taxon>
        <taxon>Bacillus</taxon>
    </lineage>
</organism>
<dbReference type="PANTHER" id="PTHR47396:SF1">
    <property type="entry name" value="ATP-DEPENDENT HELICASE IRC3-RELATED"/>
    <property type="match status" value="1"/>
</dbReference>
<dbReference type="SUPFAM" id="SSF52540">
    <property type="entry name" value="P-loop containing nucleoside triphosphate hydrolases"/>
    <property type="match status" value="2"/>
</dbReference>
<dbReference type="InterPro" id="IPR054347">
    <property type="entry name" value="TOTE_primase"/>
</dbReference>
<keyword evidence="3" id="KW-0067">ATP-binding</keyword>
<protein>
    <submittedName>
        <fullName evidence="3">DEAD/DEAH box helicase</fullName>
    </submittedName>
</protein>
<proteinExistence type="predicted"/>
<name>A0A4R5VSX6_9BACI</name>
<dbReference type="AlphaFoldDB" id="A0A4R5VSX6"/>
<dbReference type="GO" id="GO:0016787">
    <property type="term" value="F:hydrolase activity"/>
    <property type="evidence" value="ECO:0007669"/>
    <property type="project" value="InterPro"/>
</dbReference>
<sequence>MLEQLEQLRKENYYLKQLLVKMMHNHSGIHPGIIVTKKSSLEDKIAIFKGLFRGRTDFYAQRWESKKGGKGYAPACALEWQKPICQKPDLPCNQCQHRKLLPLTDQVFIDHMNGKQTIGIYPLLQDNTSTFLAVDFDKKQWQQDVIAFSETCKNLKIPYHIERSRSGNGAHVWIFFSTEVYAVTARKLGRFLLKKTKEQNTGFTLESFDRLFPSQDSLEEGGFGNLIALPLQKGPGQNGNSLFIDEHFIPYPDQWLYLSTVRKITEEEIRTAIREEMDETVTPPEEIQIELKKGIHLKQSGIPSSLLTQISAIASFTNPEYYKAQAKRFSTQGIPRTIQCAYHEQDDLVLPRGCFEELLHLLKKQSIKVNIFEETYEGENITVDFHGKLTSQQAEVVDTLVKDNCGTLSATTGFGKTVVATAVIANRKASTLIIVHRTQLMKQWVERLATFLNVSPKEIGQIGGGKNHVTGKVDIATIQSLNYGGQLKSFITQYGQIIVDECHIISAVTFENVLKQIRPKYVLGLTATPKRKDGMHPIITMQCGPIRCKIDAKSQAKVRPFGHRLIPRKTQFTTKKTEFHEIYEELASDDARNLLIFDDVLKALEERRCPIILTERLEHLESLKKQFNRFAKNIIVLAGNMKKKDQKRELERLAKIPDNEERLIIATGKYIGEGFDDSRLDTLFLTMPISWKGTLQQYVGRLHREHEGKQEVRVYDYVDEKVPILKSMYEKRMIGYNSMGYVLGDEKNVSEQMKLF</sequence>
<dbReference type="RefSeq" id="WP_133333806.1">
    <property type="nucleotide sequence ID" value="NZ_SMYO01000004.1"/>
</dbReference>
<dbReference type="GO" id="GO:0004386">
    <property type="term" value="F:helicase activity"/>
    <property type="evidence" value="ECO:0007669"/>
    <property type="project" value="UniProtKB-KW"/>
</dbReference>
<dbReference type="InterPro" id="IPR014001">
    <property type="entry name" value="Helicase_ATP-bd"/>
</dbReference>
<dbReference type="CDD" id="cd17926">
    <property type="entry name" value="DEXHc_RE"/>
    <property type="match status" value="1"/>
</dbReference>
<dbReference type="GO" id="GO:0005829">
    <property type="term" value="C:cytosol"/>
    <property type="evidence" value="ECO:0007669"/>
    <property type="project" value="TreeGrafter"/>
</dbReference>
<keyword evidence="3" id="KW-0378">Hydrolase</keyword>
<gene>
    <name evidence="3" type="ORF">E2K98_08385</name>
</gene>
<dbReference type="PROSITE" id="PS51194">
    <property type="entry name" value="HELICASE_CTER"/>
    <property type="match status" value="1"/>
</dbReference>
<dbReference type="SMART" id="SM00487">
    <property type="entry name" value="DEXDc"/>
    <property type="match status" value="1"/>
</dbReference>
<dbReference type="CDD" id="cd18785">
    <property type="entry name" value="SF2_C"/>
    <property type="match status" value="1"/>
</dbReference>
<feature type="domain" description="Helicase ATP-binding" evidence="1">
    <location>
        <begin position="397"/>
        <end position="533"/>
    </location>
</feature>
<dbReference type="PROSITE" id="PS51192">
    <property type="entry name" value="HELICASE_ATP_BIND_1"/>
    <property type="match status" value="1"/>
</dbReference>
<dbReference type="EMBL" id="SMYO01000004">
    <property type="protein sequence ID" value="TDK62077.1"/>
    <property type="molecule type" value="Genomic_DNA"/>
</dbReference>
<reference evidence="3 4" key="1">
    <citation type="submission" date="2019-03" db="EMBL/GenBank/DDBJ databases">
        <title>Bacillus niacini sp. nov. a Nicotinate-Metabolizing Mesophile Isolated from Soil.</title>
        <authorList>
            <person name="Zhang G."/>
        </authorList>
    </citation>
    <scope>NUCLEOTIDE SEQUENCE [LARGE SCALE GENOMIC DNA]</scope>
    <source>
        <strain evidence="3 4">WN066</strain>
    </source>
</reference>
<dbReference type="PANTHER" id="PTHR47396">
    <property type="entry name" value="TYPE I RESTRICTION ENZYME ECOKI R PROTEIN"/>
    <property type="match status" value="1"/>
</dbReference>
<accession>A0A4R5VSX6</accession>
<dbReference type="Proteomes" id="UP000295132">
    <property type="component" value="Unassembled WGS sequence"/>
</dbReference>
<dbReference type="InterPro" id="IPR006935">
    <property type="entry name" value="Helicase/UvrB_N"/>
</dbReference>
<dbReference type="GO" id="GO:0005524">
    <property type="term" value="F:ATP binding"/>
    <property type="evidence" value="ECO:0007669"/>
    <property type="project" value="InterPro"/>
</dbReference>
<keyword evidence="3" id="KW-0547">Nucleotide-binding</keyword>
<dbReference type="InterPro" id="IPR027417">
    <property type="entry name" value="P-loop_NTPase"/>
</dbReference>
<evidence type="ECO:0000259" key="2">
    <source>
        <dbReference type="PROSITE" id="PS51194"/>
    </source>
</evidence>
<dbReference type="InterPro" id="IPR001650">
    <property type="entry name" value="Helicase_C-like"/>
</dbReference>
<dbReference type="InterPro" id="IPR050742">
    <property type="entry name" value="Helicase_Restrict-Modif_Enz"/>
</dbReference>
<evidence type="ECO:0000259" key="1">
    <source>
        <dbReference type="PROSITE" id="PS51192"/>
    </source>
</evidence>
<keyword evidence="3" id="KW-0347">Helicase</keyword>
<evidence type="ECO:0000313" key="4">
    <source>
        <dbReference type="Proteomes" id="UP000295132"/>
    </source>
</evidence>
<dbReference type="Gene3D" id="3.40.50.300">
    <property type="entry name" value="P-loop containing nucleotide triphosphate hydrolases"/>
    <property type="match status" value="2"/>
</dbReference>
<comment type="caution">
    <text evidence="3">The sequence shown here is derived from an EMBL/GenBank/DDBJ whole genome shotgun (WGS) entry which is preliminary data.</text>
</comment>
<dbReference type="Pfam" id="PF04851">
    <property type="entry name" value="ResIII"/>
    <property type="match status" value="1"/>
</dbReference>